<evidence type="ECO:0000256" key="1">
    <source>
        <dbReference type="SAM" id="MobiDB-lite"/>
    </source>
</evidence>
<dbReference type="GO" id="GO:0016787">
    <property type="term" value="F:hydrolase activity"/>
    <property type="evidence" value="ECO:0007669"/>
    <property type="project" value="InterPro"/>
</dbReference>
<evidence type="ECO:0000313" key="4">
    <source>
        <dbReference type="EMBL" id="MVP01365.1"/>
    </source>
</evidence>
<dbReference type="EMBL" id="RHLK01000012">
    <property type="protein sequence ID" value="MVP01365.1"/>
    <property type="molecule type" value="Genomic_DNA"/>
</dbReference>
<gene>
    <name evidence="4" type="ORF">EDM21_17860</name>
</gene>
<evidence type="ECO:0000259" key="3">
    <source>
        <dbReference type="Pfam" id="PF00149"/>
    </source>
</evidence>
<dbReference type="RefSeq" id="WP_157337707.1">
    <property type="nucleotide sequence ID" value="NZ_RHLK01000012.1"/>
</dbReference>
<reference evidence="4 5" key="1">
    <citation type="journal article" date="2019" name="Microorganisms">
        <title>Paenibacillus lutrae sp. nov., A Chitinolytic Species Isolated from A River Otter in Castril Natural Park, Granada, Spain.</title>
        <authorList>
            <person name="Rodriguez M."/>
            <person name="Reina J.C."/>
            <person name="Bejar V."/>
            <person name="Llamas I."/>
        </authorList>
    </citation>
    <scope>NUCLEOTIDE SEQUENCE [LARGE SCALE GENOMIC DNA]</scope>
    <source>
        <strain evidence="4 5">N10</strain>
    </source>
</reference>
<protein>
    <submittedName>
        <fullName evidence="4">Metallophosphoesterase</fullName>
    </submittedName>
</protein>
<feature type="domain" description="Calcineurin-like phosphoesterase" evidence="3">
    <location>
        <begin position="39"/>
        <end position="253"/>
    </location>
</feature>
<dbReference type="Gene3D" id="3.60.21.10">
    <property type="match status" value="1"/>
</dbReference>
<proteinExistence type="predicted"/>
<dbReference type="Pfam" id="PF00149">
    <property type="entry name" value="Metallophos"/>
    <property type="match status" value="1"/>
</dbReference>
<name>A0A7X3FKL5_9BACL</name>
<organism evidence="4 5">
    <name type="scientific">Paenibacillus lutrae</name>
    <dbReference type="NCBI Taxonomy" id="2078573"/>
    <lineage>
        <taxon>Bacteria</taxon>
        <taxon>Bacillati</taxon>
        <taxon>Bacillota</taxon>
        <taxon>Bacilli</taxon>
        <taxon>Bacillales</taxon>
        <taxon>Paenibacillaceae</taxon>
        <taxon>Paenibacillus</taxon>
    </lineage>
</organism>
<dbReference type="PANTHER" id="PTHR43143">
    <property type="entry name" value="METALLOPHOSPHOESTERASE, CALCINEURIN SUPERFAMILY"/>
    <property type="match status" value="1"/>
</dbReference>
<dbReference type="PANTHER" id="PTHR43143:SF1">
    <property type="entry name" value="SERINE_THREONINE-PROTEIN PHOSPHATASE CPPED1"/>
    <property type="match status" value="1"/>
</dbReference>
<dbReference type="SUPFAM" id="SSF56300">
    <property type="entry name" value="Metallo-dependent phosphatases"/>
    <property type="match status" value="1"/>
</dbReference>
<keyword evidence="5" id="KW-1185">Reference proteome</keyword>
<dbReference type="InterPro" id="IPR004843">
    <property type="entry name" value="Calcineurin-like_PHP"/>
</dbReference>
<accession>A0A7X3FKL5</accession>
<dbReference type="InterPro" id="IPR029052">
    <property type="entry name" value="Metallo-depent_PP-like"/>
</dbReference>
<comment type="caution">
    <text evidence="4">The sequence shown here is derived from an EMBL/GenBank/DDBJ whole genome shotgun (WGS) entry which is preliminary data.</text>
</comment>
<feature type="signal peptide" evidence="2">
    <location>
        <begin position="1"/>
        <end position="25"/>
    </location>
</feature>
<feature type="chain" id="PRO_5030833100" evidence="2">
    <location>
        <begin position="26"/>
        <end position="330"/>
    </location>
</feature>
<feature type="region of interest" description="Disordered" evidence="1">
    <location>
        <begin position="273"/>
        <end position="293"/>
    </location>
</feature>
<evidence type="ECO:0000313" key="5">
    <source>
        <dbReference type="Proteomes" id="UP000490800"/>
    </source>
</evidence>
<dbReference type="AlphaFoldDB" id="A0A7X3FKL5"/>
<dbReference type="OrthoDB" id="1645838at2"/>
<evidence type="ECO:0000256" key="2">
    <source>
        <dbReference type="SAM" id="SignalP"/>
    </source>
</evidence>
<keyword evidence="2" id="KW-0732">Signal</keyword>
<dbReference type="Proteomes" id="UP000490800">
    <property type="component" value="Unassembled WGS sequence"/>
</dbReference>
<dbReference type="InterPro" id="IPR051918">
    <property type="entry name" value="STPP_CPPED1"/>
</dbReference>
<sequence length="330" mass="37315">MKKKASLSLLMSASLLLLTTVPASAKQEMIEEPKLSFPVISDIHVSVDHPESQSKFKAAVEDLYRIDPDADALVINGDLTNGTARDYKLLSEIWKQVPLPPRTFANIGNHEFYSSWLNKDGDWSPDSFPNKVSDSDSIQSFLKFAGEQKVYREEMVGGYPFLFLGSEKYRQSDPSIEEDAYLSDEQLDWLKDRLARHGESAKPIFVFLHQPLPDTVAGSSVKSNQRAVVQHKELKSILSEYPEVIFFTGHSHWELNQPNTLVTDGFTMVNSSSVERPWSSDGNGGEKQLGEEESEGLYVEVYEDSVSIKGRDFKEKKWITEAQYTVPIRR</sequence>